<comment type="catalytic activity">
    <reaction evidence="1 11">
        <text>5-(2-hydroxyethyl)-4-methylthiazole + ATP = 4-methyl-5-(2-phosphooxyethyl)-thiazole + ADP + H(+)</text>
        <dbReference type="Rhea" id="RHEA:24212"/>
        <dbReference type="ChEBI" id="CHEBI:15378"/>
        <dbReference type="ChEBI" id="CHEBI:17957"/>
        <dbReference type="ChEBI" id="CHEBI:30616"/>
        <dbReference type="ChEBI" id="CHEBI:58296"/>
        <dbReference type="ChEBI" id="CHEBI:456216"/>
        <dbReference type="EC" id="2.7.1.50"/>
    </reaction>
</comment>
<evidence type="ECO:0000256" key="3">
    <source>
        <dbReference type="ARBA" id="ARBA00004868"/>
    </source>
</evidence>
<sequence>MKLKFKNLSDDLQKVRDTAPLVHNITNYVVMNNTANALLSIGASPVMAHAAEEVAEMVTLASALVINIGTLSKEWISGMAIAMAAAHEKGIPIIFDPVGAGATEFRTRTCLSLLERAAPAVIRGNASEVMALAGDCVQTKGVDSSAAASDAESAALALAKKYDCVVCVSGAIDLITDGRQTMRVRNGHALMPKVTGLGCTATALIGAFCAVNKDILVATSHAMMVMGICGELAAAQATGPGSFQVHLIDAFYNLNAEQVEAHWLDPEAK</sequence>
<reference evidence="12 13" key="1">
    <citation type="submission" date="2016-11" db="EMBL/GenBank/DDBJ databases">
        <authorList>
            <person name="Jaros S."/>
            <person name="Januszkiewicz K."/>
            <person name="Wedrychowicz H."/>
        </authorList>
    </citation>
    <scope>NUCLEOTIDE SEQUENCE [LARGE SCALE GENOMIC DNA]</scope>
    <source>
        <strain evidence="12 13">DSM 5091</strain>
    </source>
</reference>
<dbReference type="HAMAP" id="MF_00228">
    <property type="entry name" value="Thz_kinase"/>
    <property type="match status" value="1"/>
</dbReference>
<dbReference type="STRING" id="1122189.SAMN02745165_02256"/>
<evidence type="ECO:0000256" key="11">
    <source>
        <dbReference type="HAMAP-Rule" id="MF_00228"/>
    </source>
</evidence>
<dbReference type="InterPro" id="IPR000417">
    <property type="entry name" value="Hyethyz_kinase"/>
</dbReference>
<keyword evidence="6 11" id="KW-0547">Nucleotide-binding</keyword>
<evidence type="ECO:0000313" key="12">
    <source>
        <dbReference type="EMBL" id="SHJ38305.1"/>
    </source>
</evidence>
<keyword evidence="4 11" id="KW-0808">Transferase</keyword>
<organism evidence="12 13">
    <name type="scientific">Malonomonas rubra DSM 5091</name>
    <dbReference type="NCBI Taxonomy" id="1122189"/>
    <lineage>
        <taxon>Bacteria</taxon>
        <taxon>Pseudomonadati</taxon>
        <taxon>Thermodesulfobacteriota</taxon>
        <taxon>Desulfuromonadia</taxon>
        <taxon>Desulfuromonadales</taxon>
        <taxon>Geopsychrobacteraceae</taxon>
        <taxon>Malonomonas</taxon>
    </lineage>
</organism>
<dbReference type="GO" id="GO:0005524">
    <property type="term" value="F:ATP binding"/>
    <property type="evidence" value="ECO:0007669"/>
    <property type="project" value="UniProtKB-UniRule"/>
</dbReference>
<dbReference type="PRINTS" id="PR01099">
    <property type="entry name" value="HYETHTZKNASE"/>
</dbReference>
<gene>
    <name evidence="11" type="primary">thiM</name>
    <name evidence="12" type="ORF">SAMN02745165_02256</name>
</gene>
<dbReference type="GO" id="GO:0004417">
    <property type="term" value="F:hydroxyethylthiazole kinase activity"/>
    <property type="evidence" value="ECO:0007669"/>
    <property type="project" value="UniProtKB-UniRule"/>
</dbReference>
<dbReference type="Gene3D" id="3.40.1190.20">
    <property type="match status" value="1"/>
</dbReference>
<keyword evidence="5 11" id="KW-0479">Metal-binding</keyword>
<evidence type="ECO:0000256" key="4">
    <source>
        <dbReference type="ARBA" id="ARBA00022679"/>
    </source>
</evidence>
<comment type="function">
    <text evidence="11">Catalyzes the phosphorylation of the hydroxyl group of 4-methyl-5-beta-hydroxyethylthiazole (THZ).</text>
</comment>
<dbReference type="SUPFAM" id="SSF53613">
    <property type="entry name" value="Ribokinase-like"/>
    <property type="match status" value="1"/>
</dbReference>
<dbReference type="GO" id="GO:0000287">
    <property type="term" value="F:magnesium ion binding"/>
    <property type="evidence" value="ECO:0007669"/>
    <property type="project" value="UniProtKB-UniRule"/>
</dbReference>
<feature type="binding site" evidence="11">
    <location>
        <position position="169"/>
    </location>
    <ligand>
        <name>ATP</name>
        <dbReference type="ChEBI" id="CHEBI:30616"/>
    </ligand>
</feature>
<comment type="similarity">
    <text evidence="11">Belongs to the Thz kinase family.</text>
</comment>
<dbReference type="EC" id="2.7.1.50" evidence="11"/>
<dbReference type="CDD" id="cd01170">
    <property type="entry name" value="THZ_kinase"/>
    <property type="match status" value="1"/>
</dbReference>
<evidence type="ECO:0000256" key="2">
    <source>
        <dbReference type="ARBA" id="ARBA00001946"/>
    </source>
</evidence>
<keyword evidence="7 11" id="KW-0418">Kinase</keyword>
<dbReference type="GO" id="GO:0009228">
    <property type="term" value="P:thiamine biosynthetic process"/>
    <property type="evidence" value="ECO:0007669"/>
    <property type="project" value="UniProtKB-KW"/>
</dbReference>
<dbReference type="RefSeq" id="WP_072908831.1">
    <property type="nucleotide sequence ID" value="NZ_FQZT01000007.1"/>
</dbReference>
<dbReference type="EMBL" id="FQZT01000007">
    <property type="protein sequence ID" value="SHJ38305.1"/>
    <property type="molecule type" value="Genomic_DNA"/>
</dbReference>
<keyword evidence="10 11" id="KW-0784">Thiamine biosynthesis</keyword>
<dbReference type="NCBIfam" id="TIGR00694">
    <property type="entry name" value="thiM"/>
    <property type="match status" value="1"/>
</dbReference>
<accession>A0A1M6IV18</accession>
<protein>
    <recommendedName>
        <fullName evidence="11">Hydroxyethylthiazole kinase</fullName>
        <ecNumber evidence="11">2.7.1.50</ecNumber>
    </recommendedName>
    <alternativeName>
        <fullName evidence="11">4-methyl-5-beta-hydroxyethylthiazole kinase</fullName>
        <shortName evidence="11">TH kinase</shortName>
        <shortName evidence="11">Thz kinase</shortName>
    </alternativeName>
</protein>
<feature type="binding site" evidence="11">
    <location>
        <position position="123"/>
    </location>
    <ligand>
        <name>ATP</name>
        <dbReference type="ChEBI" id="CHEBI:30616"/>
    </ligand>
</feature>
<keyword evidence="8 11" id="KW-0067">ATP-binding</keyword>
<comment type="cofactor">
    <cofactor evidence="2 11">
        <name>Mg(2+)</name>
        <dbReference type="ChEBI" id="CHEBI:18420"/>
    </cofactor>
</comment>
<evidence type="ECO:0000256" key="7">
    <source>
        <dbReference type="ARBA" id="ARBA00022777"/>
    </source>
</evidence>
<evidence type="ECO:0000256" key="10">
    <source>
        <dbReference type="ARBA" id="ARBA00022977"/>
    </source>
</evidence>
<dbReference type="InterPro" id="IPR029056">
    <property type="entry name" value="Ribokinase-like"/>
</dbReference>
<dbReference type="Pfam" id="PF02110">
    <property type="entry name" value="HK"/>
    <property type="match status" value="1"/>
</dbReference>
<keyword evidence="13" id="KW-1185">Reference proteome</keyword>
<comment type="pathway">
    <text evidence="3 11">Cofactor biosynthesis; thiamine diphosphate biosynthesis; 4-methyl-5-(2-phosphoethyl)-thiazole from 5-(2-hydroxyethyl)-4-methylthiazole: step 1/1.</text>
</comment>
<evidence type="ECO:0000256" key="9">
    <source>
        <dbReference type="ARBA" id="ARBA00022842"/>
    </source>
</evidence>
<evidence type="ECO:0000256" key="6">
    <source>
        <dbReference type="ARBA" id="ARBA00022741"/>
    </source>
</evidence>
<feature type="binding site" evidence="11">
    <location>
        <position position="47"/>
    </location>
    <ligand>
        <name>substrate</name>
    </ligand>
</feature>
<dbReference type="Proteomes" id="UP000184171">
    <property type="component" value="Unassembled WGS sequence"/>
</dbReference>
<dbReference type="AlphaFoldDB" id="A0A1M6IV18"/>
<dbReference type="GO" id="GO:0009229">
    <property type="term" value="P:thiamine diphosphate biosynthetic process"/>
    <property type="evidence" value="ECO:0007669"/>
    <property type="project" value="UniProtKB-UniRule"/>
</dbReference>
<evidence type="ECO:0000313" key="13">
    <source>
        <dbReference type="Proteomes" id="UP000184171"/>
    </source>
</evidence>
<evidence type="ECO:0000256" key="1">
    <source>
        <dbReference type="ARBA" id="ARBA00001771"/>
    </source>
</evidence>
<dbReference type="PIRSF" id="PIRSF000513">
    <property type="entry name" value="Thz_kinase"/>
    <property type="match status" value="1"/>
</dbReference>
<dbReference type="NCBIfam" id="NF006830">
    <property type="entry name" value="PRK09355.1"/>
    <property type="match status" value="1"/>
</dbReference>
<proteinExistence type="inferred from homology"/>
<evidence type="ECO:0000256" key="5">
    <source>
        <dbReference type="ARBA" id="ARBA00022723"/>
    </source>
</evidence>
<keyword evidence="9 11" id="KW-0460">Magnesium</keyword>
<feature type="binding site" evidence="11">
    <location>
        <position position="196"/>
    </location>
    <ligand>
        <name>substrate</name>
    </ligand>
</feature>
<dbReference type="UniPathway" id="UPA00060">
    <property type="reaction ID" value="UER00139"/>
</dbReference>
<evidence type="ECO:0000256" key="8">
    <source>
        <dbReference type="ARBA" id="ARBA00022840"/>
    </source>
</evidence>
<dbReference type="OrthoDB" id="8909021at2"/>
<name>A0A1M6IV18_MALRU</name>